<evidence type="ECO:0000313" key="2">
    <source>
        <dbReference type="EMBL" id="RNL84574.1"/>
    </source>
</evidence>
<comment type="caution">
    <text evidence="2">The sequence shown here is derived from an EMBL/GenBank/DDBJ whole genome shotgun (WGS) entry which is preliminary data.</text>
</comment>
<name>A0A3N0E9R0_9ACTN</name>
<feature type="region of interest" description="Disordered" evidence="1">
    <location>
        <begin position="153"/>
        <end position="188"/>
    </location>
</feature>
<proteinExistence type="predicted"/>
<accession>A0A3N0E9R0</accession>
<dbReference type="RefSeq" id="WP_123201391.1">
    <property type="nucleotide sequence ID" value="NZ_RJMB01000010.1"/>
</dbReference>
<dbReference type="Proteomes" id="UP000269198">
    <property type="component" value="Unassembled WGS sequence"/>
</dbReference>
<evidence type="ECO:0000313" key="3">
    <source>
        <dbReference type="Proteomes" id="UP000269198"/>
    </source>
</evidence>
<dbReference type="EMBL" id="RJMB01000010">
    <property type="protein sequence ID" value="RNL84574.1"/>
    <property type="molecule type" value="Genomic_DNA"/>
</dbReference>
<reference evidence="2 3" key="1">
    <citation type="submission" date="2018-11" db="EMBL/GenBank/DDBJ databases">
        <title>The genome draft of YIM 96095.</title>
        <authorList>
            <person name="Tang S.-K."/>
            <person name="Chunyu W.-X."/>
            <person name="Feng Y.-Z."/>
        </authorList>
    </citation>
    <scope>NUCLEOTIDE SEQUENCE [LARGE SCALE GENOMIC DNA]</scope>
    <source>
        <strain evidence="2 3">YIM 96095</strain>
    </source>
</reference>
<evidence type="ECO:0000256" key="1">
    <source>
        <dbReference type="SAM" id="MobiDB-lite"/>
    </source>
</evidence>
<dbReference type="AlphaFoldDB" id="A0A3N0E9R0"/>
<organism evidence="2 3">
    <name type="scientific">Halostreptopolyspora alba</name>
    <dbReference type="NCBI Taxonomy" id="2487137"/>
    <lineage>
        <taxon>Bacteria</taxon>
        <taxon>Bacillati</taxon>
        <taxon>Actinomycetota</taxon>
        <taxon>Actinomycetes</taxon>
        <taxon>Streptosporangiales</taxon>
        <taxon>Nocardiopsidaceae</taxon>
        <taxon>Halostreptopolyspora</taxon>
    </lineage>
</organism>
<dbReference type="Pfam" id="PF19457">
    <property type="entry name" value="DUF5994"/>
    <property type="match status" value="1"/>
</dbReference>
<protein>
    <submittedName>
        <fullName evidence="2">Uncharacterized protein</fullName>
    </submittedName>
</protein>
<dbReference type="OrthoDB" id="3785441at2"/>
<dbReference type="InterPro" id="IPR046036">
    <property type="entry name" value="DUF5994"/>
</dbReference>
<gene>
    <name evidence="2" type="ORF">EFW17_11705</name>
</gene>
<keyword evidence="3" id="KW-1185">Reference proteome</keyword>
<sequence length="188" mass="20099">MLTPTQHRPVISGSPPSVPRLLLQSLKARHTLLDGGWWPRSNDPVAELPGLILALDDYRGPVHHIMLGATGWRSRPHLLEVAGRAIRLAWYTSMPADSLTAISTNGARVDLLVVPPGVNMPTAWAAIGMAAQHDNTTHAPDLITAADRLLLPPDTAAETDWESEGGRPGPAEAAPDRPRRVPVARAGA</sequence>